<organism evidence="2 3">
    <name type="scientific">Oopsacas minuta</name>
    <dbReference type="NCBI Taxonomy" id="111878"/>
    <lineage>
        <taxon>Eukaryota</taxon>
        <taxon>Metazoa</taxon>
        <taxon>Porifera</taxon>
        <taxon>Hexactinellida</taxon>
        <taxon>Hexasterophora</taxon>
        <taxon>Lyssacinosida</taxon>
        <taxon>Leucopsacidae</taxon>
        <taxon>Oopsacas</taxon>
    </lineage>
</organism>
<name>A0AAV7K302_9METZ</name>
<evidence type="ECO:0000313" key="2">
    <source>
        <dbReference type="EMBL" id="KAI6655306.1"/>
    </source>
</evidence>
<dbReference type="Pfam" id="PF13358">
    <property type="entry name" value="DDE_3"/>
    <property type="match status" value="1"/>
</dbReference>
<dbReference type="PANTHER" id="PTHR47326:SF1">
    <property type="entry name" value="HTH PSQ-TYPE DOMAIN-CONTAINING PROTEIN"/>
    <property type="match status" value="1"/>
</dbReference>
<evidence type="ECO:0000313" key="3">
    <source>
        <dbReference type="Proteomes" id="UP001165289"/>
    </source>
</evidence>
<sequence>MISEKNRLARLQWAKKYKYPKKAWYQTVFIDEMSIWLARGRIKMWTKSGQKRIVSTTKHSLKINVWAGFSSMGTFPLCIFTENMNSQMFVDILEGHLLTQAEIFHRNEWRLVMDNDPKHTSKLVKTYLVQNIPNHLPWPSQSPDINPIENVFSWVKRELIKLAPRTISELRKMLEIVWEKITPEFLRSYCDSMPHRCQMVIESGGFAINY</sequence>
<dbReference type="Proteomes" id="UP001165289">
    <property type="component" value="Unassembled WGS sequence"/>
</dbReference>
<evidence type="ECO:0000259" key="1">
    <source>
        <dbReference type="Pfam" id="PF13358"/>
    </source>
</evidence>
<comment type="caution">
    <text evidence="2">The sequence shown here is derived from an EMBL/GenBank/DDBJ whole genome shotgun (WGS) entry which is preliminary data.</text>
</comment>
<dbReference type="EMBL" id="JAKMXF010000199">
    <property type="protein sequence ID" value="KAI6655306.1"/>
    <property type="molecule type" value="Genomic_DNA"/>
</dbReference>
<feature type="domain" description="Tc1-like transposase DDE" evidence="1">
    <location>
        <begin position="27"/>
        <end position="170"/>
    </location>
</feature>
<reference evidence="2 3" key="1">
    <citation type="journal article" date="2023" name="BMC Biol.">
        <title>The compact genome of the sponge Oopsacas minuta (Hexactinellida) is lacking key metazoan core genes.</title>
        <authorList>
            <person name="Santini S."/>
            <person name="Schenkelaars Q."/>
            <person name="Jourda C."/>
            <person name="Duchesne M."/>
            <person name="Belahbib H."/>
            <person name="Rocher C."/>
            <person name="Selva M."/>
            <person name="Riesgo A."/>
            <person name="Vervoort M."/>
            <person name="Leys S.P."/>
            <person name="Kodjabachian L."/>
            <person name="Le Bivic A."/>
            <person name="Borchiellini C."/>
            <person name="Claverie J.M."/>
            <person name="Renard E."/>
        </authorList>
    </citation>
    <scope>NUCLEOTIDE SEQUENCE [LARGE SCALE GENOMIC DNA]</scope>
    <source>
        <strain evidence="2">SPO-2</strain>
    </source>
</reference>
<dbReference type="InterPro" id="IPR038717">
    <property type="entry name" value="Tc1-like_DDE_dom"/>
</dbReference>
<keyword evidence="3" id="KW-1185">Reference proteome</keyword>
<dbReference type="PANTHER" id="PTHR47326">
    <property type="entry name" value="TRANSPOSABLE ELEMENT TC3 TRANSPOSASE-LIKE PROTEIN"/>
    <property type="match status" value="1"/>
</dbReference>
<dbReference type="InterPro" id="IPR036397">
    <property type="entry name" value="RNaseH_sf"/>
</dbReference>
<protein>
    <recommendedName>
        <fullName evidence="1">Tc1-like transposase DDE domain-containing protein</fullName>
    </recommendedName>
</protein>
<accession>A0AAV7K302</accession>
<proteinExistence type="predicted"/>
<gene>
    <name evidence="2" type="ORF">LOD99_2141</name>
</gene>
<dbReference type="AlphaFoldDB" id="A0AAV7K302"/>
<dbReference type="Gene3D" id="3.30.420.10">
    <property type="entry name" value="Ribonuclease H-like superfamily/Ribonuclease H"/>
    <property type="match status" value="1"/>
</dbReference>
<dbReference type="GO" id="GO:0003676">
    <property type="term" value="F:nucleic acid binding"/>
    <property type="evidence" value="ECO:0007669"/>
    <property type="project" value="InterPro"/>
</dbReference>